<dbReference type="PANTHER" id="PTHR48023:SF4">
    <property type="entry name" value="D-XYLOSE-PROTON SYMPORTER-LIKE 2"/>
    <property type="match status" value="1"/>
</dbReference>
<sequence length="577" mass="62734">MSDEEDTAILLNGANRNVESSQTKPLADDYQCIPAKNLRKPIPKRTDNLTPLTSTNQDALVLIVAVVAGLVFGYDMGIGKPLASSIKSEFNLSCFEADTFANIWFVGALLGAMTSGILIDTFGRRCLMILALIFLTFGSMLSALASHYILLLIARLICGYSGTVSAIAHCIYMAEISDLNKRGYNVTLHQFGTALGLLLSVIAVAIKTADYQWRFVIGITAIPALTTCIITIIFLQRSPQFVLLKRTVRVSRVASANPWSNIFETMAIMAVILILQQGTGRRQVLYYAPRLFALLGICSNVAQTTASIALGVVKVFSTILSLVVVERCGRRTALITSATICMTVISLLSLLATLDRGDDTLNFLHMDCTNNINVNGENKRLGSNILPAGSPPPFPLLPTPLAMIAPSPETWTQVKASCETQNIVTSEGLNGGLRILAVITLLVYEAAYALGLGPVPLLTLSEVFPAAIRGKCISFCVIILWIGNIIATESVVKMTKSMTLAGSYLFYSFMCLVTIFYVFLFIPETKGKSLHQIAQELRKISLPTRICNNLRSLPLVCHIEWLKKYGEKGSTGQSTLI</sequence>
<feature type="transmembrane region" description="Helical" evidence="8">
    <location>
        <begin position="212"/>
        <end position="235"/>
    </location>
</feature>
<evidence type="ECO:0000313" key="10">
    <source>
        <dbReference type="Proteomes" id="UP000694920"/>
    </source>
</evidence>
<feature type="transmembrane region" description="Helical" evidence="8">
    <location>
        <begin position="186"/>
        <end position="206"/>
    </location>
</feature>
<evidence type="ECO:0000256" key="7">
    <source>
        <dbReference type="ARBA" id="ARBA00023180"/>
    </source>
</evidence>
<feature type="transmembrane region" description="Helical" evidence="8">
    <location>
        <begin position="284"/>
        <end position="302"/>
    </location>
</feature>
<dbReference type="PRINTS" id="PR00171">
    <property type="entry name" value="SUGRTRNSPORT"/>
</dbReference>
<dbReference type="RefSeq" id="XP_015609467.1">
    <property type="nucleotide sequence ID" value="XM_015753981.2"/>
</dbReference>
<feature type="domain" description="Major facilitator superfamily (MFS) profile" evidence="9">
    <location>
        <begin position="61"/>
        <end position="526"/>
    </location>
</feature>
<feature type="transmembrane region" description="Helical" evidence="8">
    <location>
        <begin position="152"/>
        <end position="174"/>
    </location>
</feature>
<keyword evidence="7" id="KW-0325">Glycoprotein</keyword>
<feature type="transmembrane region" description="Helical" evidence="8">
    <location>
        <begin position="435"/>
        <end position="460"/>
    </location>
</feature>
<feature type="transmembrane region" description="Helical" evidence="8">
    <location>
        <begin position="126"/>
        <end position="146"/>
    </location>
</feature>
<keyword evidence="11 12" id="KW-0762">Sugar transport</keyword>
<dbReference type="SUPFAM" id="SSF103473">
    <property type="entry name" value="MFS general substrate transporter"/>
    <property type="match status" value="1"/>
</dbReference>
<feature type="transmembrane region" description="Helical" evidence="8">
    <location>
        <begin position="504"/>
        <end position="522"/>
    </location>
</feature>
<dbReference type="InterPro" id="IPR036259">
    <property type="entry name" value="MFS_trans_sf"/>
</dbReference>
<keyword evidence="4 8" id="KW-0812">Transmembrane</keyword>
<organism evidence="10 13">
    <name type="scientific">Cephus cinctus</name>
    <name type="common">Wheat stem sawfly</name>
    <dbReference type="NCBI Taxonomy" id="211228"/>
    <lineage>
        <taxon>Eukaryota</taxon>
        <taxon>Metazoa</taxon>
        <taxon>Ecdysozoa</taxon>
        <taxon>Arthropoda</taxon>
        <taxon>Hexapoda</taxon>
        <taxon>Insecta</taxon>
        <taxon>Pterygota</taxon>
        <taxon>Neoptera</taxon>
        <taxon>Endopterygota</taxon>
        <taxon>Hymenoptera</taxon>
        <taxon>Cephoidea</taxon>
        <taxon>Cephidae</taxon>
        <taxon>Cephus</taxon>
    </lineage>
</organism>
<protein>
    <submittedName>
        <fullName evidence="11 12">Solute carrier family 2, facilitated glucose transporter member 10</fullName>
    </submittedName>
</protein>
<dbReference type="RefSeq" id="XP_015609466.1">
    <property type="nucleotide sequence ID" value="XM_015753980.2"/>
</dbReference>
<dbReference type="InterPro" id="IPR005828">
    <property type="entry name" value="MFS_sugar_transport-like"/>
</dbReference>
<dbReference type="RefSeq" id="XP_015609465.1">
    <property type="nucleotide sequence ID" value="XM_015753979.2"/>
</dbReference>
<feature type="transmembrane region" description="Helical" evidence="8">
    <location>
        <begin position="332"/>
        <end position="354"/>
    </location>
</feature>
<keyword evidence="3" id="KW-0813">Transport</keyword>
<evidence type="ECO:0000256" key="3">
    <source>
        <dbReference type="ARBA" id="ARBA00022448"/>
    </source>
</evidence>
<evidence type="ECO:0000256" key="2">
    <source>
        <dbReference type="ARBA" id="ARBA00007004"/>
    </source>
</evidence>
<dbReference type="Gene3D" id="1.20.1250.20">
    <property type="entry name" value="MFS general substrate transporter like domains"/>
    <property type="match status" value="3"/>
</dbReference>
<feature type="transmembrane region" description="Helical" evidence="8">
    <location>
        <begin position="59"/>
        <end position="79"/>
    </location>
</feature>
<evidence type="ECO:0000313" key="13">
    <source>
        <dbReference type="RefSeq" id="XP_015609467.1"/>
    </source>
</evidence>
<evidence type="ECO:0000313" key="12">
    <source>
        <dbReference type="RefSeq" id="XP_015609466.1"/>
    </source>
</evidence>
<dbReference type="KEGG" id="ccin:107274659"/>
<dbReference type="PROSITE" id="PS50850">
    <property type="entry name" value="MFS"/>
    <property type="match status" value="1"/>
</dbReference>
<dbReference type="InterPro" id="IPR003663">
    <property type="entry name" value="Sugar/inositol_transpt"/>
</dbReference>
<dbReference type="InterPro" id="IPR020846">
    <property type="entry name" value="MFS_dom"/>
</dbReference>
<dbReference type="Proteomes" id="UP000694920">
    <property type="component" value="Unplaced"/>
</dbReference>
<accession>A0AAJ7CFR8</accession>
<dbReference type="PANTHER" id="PTHR48023">
    <property type="entry name" value="D-XYLOSE-PROTON SYMPORTER-LIKE 2"/>
    <property type="match status" value="1"/>
</dbReference>
<feature type="transmembrane region" description="Helical" evidence="8">
    <location>
        <begin position="99"/>
        <end position="119"/>
    </location>
</feature>
<keyword evidence="5 8" id="KW-1133">Transmembrane helix</keyword>
<dbReference type="GO" id="GO:1904659">
    <property type="term" value="P:D-glucose transmembrane transport"/>
    <property type="evidence" value="ECO:0007669"/>
    <property type="project" value="TreeGrafter"/>
</dbReference>
<dbReference type="GO" id="GO:0016020">
    <property type="term" value="C:membrane"/>
    <property type="evidence" value="ECO:0007669"/>
    <property type="project" value="UniProtKB-SubCell"/>
</dbReference>
<evidence type="ECO:0000256" key="1">
    <source>
        <dbReference type="ARBA" id="ARBA00004141"/>
    </source>
</evidence>
<comment type="similarity">
    <text evidence="2">Belongs to the major facilitator superfamily. Sugar transporter (TC 2.A.1.1) family. Glucose transporter subfamily.</text>
</comment>
<evidence type="ECO:0000256" key="8">
    <source>
        <dbReference type="SAM" id="Phobius"/>
    </source>
</evidence>
<evidence type="ECO:0000256" key="4">
    <source>
        <dbReference type="ARBA" id="ARBA00022692"/>
    </source>
</evidence>
<evidence type="ECO:0000259" key="9">
    <source>
        <dbReference type="PROSITE" id="PS50850"/>
    </source>
</evidence>
<proteinExistence type="inferred from homology"/>
<evidence type="ECO:0000313" key="11">
    <source>
        <dbReference type="RefSeq" id="XP_015609465.1"/>
    </source>
</evidence>
<keyword evidence="10" id="KW-1185">Reference proteome</keyword>
<gene>
    <name evidence="11 12 13" type="primary">LOC107274659</name>
</gene>
<dbReference type="GO" id="GO:0022857">
    <property type="term" value="F:transmembrane transporter activity"/>
    <property type="evidence" value="ECO:0007669"/>
    <property type="project" value="InterPro"/>
</dbReference>
<reference evidence="11 12" key="1">
    <citation type="submission" date="2025-04" db="UniProtKB">
        <authorList>
            <consortium name="RefSeq"/>
        </authorList>
    </citation>
    <scope>IDENTIFICATION</scope>
</reference>
<dbReference type="Pfam" id="PF00083">
    <property type="entry name" value="Sugar_tr"/>
    <property type="match status" value="3"/>
</dbReference>
<dbReference type="GeneID" id="107274659"/>
<feature type="transmembrane region" description="Helical" evidence="8">
    <location>
        <begin position="472"/>
        <end position="492"/>
    </location>
</feature>
<comment type="subcellular location">
    <subcellularLocation>
        <location evidence="1">Membrane</location>
        <topology evidence="1">Multi-pass membrane protein</topology>
    </subcellularLocation>
</comment>
<evidence type="ECO:0000256" key="5">
    <source>
        <dbReference type="ARBA" id="ARBA00022989"/>
    </source>
</evidence>
<evidence type="ECO:0000256" key="6">
    <source>
        <dbReference type="ARBA" id="ARBA00023136"/>
    </source>
</evidence>
<dbReference type="AlphaFoldDB" id="A0AAJ7CFR8"/>
<keyword evidence="6 8" id="KW-0472">Membrane</keyword>
<dbReference type="InterPro" id="IPR050820">
    <property type="entry name" value="MFS_Sugar_Transporter"/>
</dbReference>
<name>A0AAJ7CFR8_CEPCN</name>